<accession>A0A918HLG2</accession>
<reference evidence="2" key="2">
    <citation type="submission" date="2020-09" db="EMBL/GenBank/DDBJ databases">
        <authorList>
            <person name="Sun Q."/>
            <person name="Ohkuma M."/>
        </authorList>
    </citation>
    <scope>NUCLEOTIDE SEQUENCE</scope>
    <source>
        <strain evidence="2">JCM 4125</strain>
    </source>
</reference>
<feature type="region of interest" description="Disordered" evidence="1">
    <location>
        <begin position="619"/>
        <end position="640"/>
    </location>
</feature>
<comment type="caution">
    <text evidence="2">The sequence shown here is derived from an EMBL/GenBank/DDBJ whole genome shotgun (WGS) entry which is preliminary data.</text>
</comment>
<protein>
    <recommendedName>
        <fullName evidence="4">Tetratricopeptide repeat protein</fullName>
    </recommendedName>
</protein>
<dbReference type="InterPro" id="IPR011990">
    <property type="entry name" value="TPR-like_helical_dom_sf"/>
</dbReference>
<name>A0A918HLG2_9ACTN</name>
<reference evidence="2" key="1">
    <citation type="journal article" date="2014" name="Int. J. Syst. Evol. Microbiol.">
        <title>Complete genome sequence of Corynebacterium casei LMG S-19264T (=DSM 44701T), isolated from a smear-ripened cheese.</title>
        <authorList>
            <consortium name="US DOE Joint Genome Institute (JGI-PGF)"/>
            <person name="Walter F."/>
            <person name="Albersmeier A."/>
            <person name="Kalinowski J."/>
            <person name="Ruckert C."/>
        </authorList>
    </citation>
    <scope>NUCLEOTIDE SEQUENCE</scope>
    <source>
        <strain evidence="2">JCM 4125</strain>
    </source>
</reference>
<feature type="compositionally biased region" description="Low complexity" evidence="1">
    <location>
        <begin position="268"/>
        <end position="277"/>
    </location>
</feature>
<gene>
    <name evidence="2" type="ORF">GCM10010226_58240</name>
</gene>
<keyword evidence="3" id="KW-1185">Reference proteome</keyword>
<dbReference type="AlphaFoldDB" id="A0A918HLG2"/>
<evidence type="ECO:0008006" key="4">
    <source>
        <dbReference type="Google" id="ProtNLM"/>
    </source>
</evidence>
<proteinExistence type="predicted"/>
<evidence type="ECO:0000313" key="2">
    <source>
        <dbReference type="EMBL" id="GGT72582.1"/>
    </source>
</evidence>
<dbReference type="Proteomes" id="UP000646776">
    <property type="component" value="Unassembled WGS sequence"/>
</dbReference>
<evidence type="ECO:0000256" key="1">
    <source>
        <dbReference type="SAM" id="MobiDB-lite"/>
    </source>
</evidence>
<feature type="region of interest" description="Disordered" evidence="1">
    <location>
        <begin position="253"/>
        <end position="287"/>
    </location>
</feature>
<sequence length="1169" mass="126374">MNADPLALLHAEATGLNIDLTPDLLGRAMAPLDEGLLARLLDPRTSATTVAEVWNAAYNNTALAPDSAVVVCLAVRHALRPGAAVLQRHLGTLRWKATWCHVHLFLAGSLYQHAKELMGRGRGDLVRPMLMEALRCWDVVEPNDGHLAGGRPGCIWRGMRGVTRLVLARQDPDPFPLLRGARVDLRLAEERGDTSPEHFAFLLEVLYRLAPDPAETGGTWDEADRLVERARAHVDDNFAWLCALGELHLRKAQSVTHGEDGPPPGESAALAPGTEPATEPEPADPDPVLARRTAALGAYEHALDHFRHAREQATGQEHPARLVMLRHNHGVARAGIARSLQALKRTDEAREHYASALDDLRWSATHHNPVQGSAFPSALLDFGLYLYRARDFAAAHAHAEEAHGVCAATPGVLPEERHRLAGELWRAAALRGLWPWTETSSEEIPEPDDASAPDPAEVRTRLDALLAAEPADLLSAVPLVQSARLLIALGEAAEDLTRIRAALATLHDLRETAHRDNRSWLSTRLGMLYGQLDRLCRSADVPEAAPENLLARAYACFGDAVVEATERRRSIEFGLGRAALHHAKALLADEGASEAAALLLHEARDVLLVCLDEPAATDPVAAGTDVPPASGETAPAPGERPLVRGRVASHLGETCLRLHALTRDDTHLREAVGWFETALADGDAAGNVQGMLGDAYLRLARAGGEHDLRTALALKAGAREAGDRSRENLSVSAAGHHRLWRSTRAPEEFTTAVGLALQACVLSPDWPWPLLQLADMAGAPAAVRSTAKPPWETDGATVSEVTAADAEHLHEAVRAGDQGRLHERAARTAVHSRAFRQAVLGGRSKTFVLDDPHRLLSTTLVLKPTYRSEAETEQDRLGSLRRYLRDTGAPHWMRLPEVLALVDLPAGWSSERQPPPDTALASRRAVGRSLAGVIADAYEGRGRSPFDRVTYALRYLARIHVWSSGITDPGPGGPAVLAPVVAELAKRAGRLHVPDATGLAQQWAAATPRCTQALPGRDAHAENWLITDTGDVVALDLEPHGRLPLLYEVAQLIEDHAALNLKDSDWPDREALCRVYLDELTALGHPATVAPADVLPAYQAFALVRAVFLTEHLTAGPTDATSNPASTGSRRWSGRRLTHAQTLLRHCADTATEKELRDIAARLDGLLPG</sequence>
<dbReference type="EMBL" id="BMSA01000019">
    <property type="protein sequence ID" value="GGT72582.1"/>
    <property type="molecule type" value="Genomic_DNA"/>
</dbReference>
<evidence type="ECO:0000313" key="3">
    <source>
        <dbReference type="Proteomes" id="UP000646776"/>
    </source>
</evidence>
<dbReference type="Gene3D" id="1.25.40.10">
    <property type="entry name" value="Tetratricopeptide repeat domain"/>
    <property type="match status" value="1"/>
</dbReference>
<organism evidence="2 3">
    <name type="scientific">Streptomyces phaeofaciens</name>
    <dbReference type="NCBI Taxonomy" id="68254"/>
    <lineage>
        <taxon>Bacteria</taxon>
        <taxon>Bacillati</taxon>
        <taxon>Actinomycetota</taxon>
        <taxon>Actinomycetes</taxon>
        <taxon>Kitasatosporales</taxon>
        <taxon>Streptomycetaceae</taxon>
        <taxon>Streptomyces</taxon>
    </lineage>
</organism>